<proteinExistence type="predicted"/>
<protein>
    <submittedName>
        <fullName evidence="4">Uncharacterized protein</fullName>
    </submittedName>
</protein>
<evidence type="ECO:0000256" key="2">
    <source>
        <dbReference type="SAM" id="Phobius"/>
    </source>
</evidence>
<organism evidence="4 5">
    <name type="scientific">Pristionchus fissidentatus</name>
    <dbReference type="NCBI Taxonomy" id="1538716"/>
    <lineage>
        <taxon>Eukaryota</taxon>
        <taxon>Metazoa</taxon>
        <taxon>Ecdysozoa</taxon>
        <taxon>Nematoda</taxon>
        <taxon>Chromadorea</taxon>
        <taxon>Rhabditida</taxon>
        <taxon>Rhabditina</taxon>
        <taxon>Diplogasteromorpha</taxon>
        <taxon>Diplogasteroidea</taxon>
        <taxon>Neodiplogasteridae</taxon>
        <taxon>Pristionchus</taxon>
    </lineage>
</organism>
<keyword evidence="2" id="KW-1133">Transmembrane helix</keyword>
<feature type="non-terminal residue" evidence="4">
    <location>
        <position position="1"/>
    </location>
</feature>
<gene>
    <name evidence="4" type="ORF">PFISCL1PPCAC_23253</name>
</gene>
<dbReference type="Proteomes" id="UP001432322">
    <property type="component" value="Unassembled WGS sequence"/>
</dbReference>
<sequence length="562" mass="62588">SFPTISRSSPLTPRPLPSPMRSSPLLLLLLFLPSTLALDLHDVNDKALKDDKHKSEADQPKLDCIKDIGVEPLESLRSVKPYYQIFVLDLTVPQETFSKIRLLFVQAVCLYAAASNHIRIGYVALVNKNKVSSEPSIPDIREFIGMWTEPDEKLLNGVASARSEAPLTHCEKADLLGHIIKRFKRMTQKPFRFLIIDDQNADSDATSSNTCDQAFEFGKALYMRNVSLDNFVLDEVAVREQDHKSGKRMVKEPVFTMPTLDSTREFMDGMRAYIDSLQKQEMWTNERLKTAINEAKDTFQTDEAEYDDDEPKKPDVEIDFVNKTAPLGSDTNMTNSDYDDDEIGVKVAIDQDYSDTHPVALLLPQLTPNATVEVTVNATTVMPMMTSTANATTTAGAVAAAGGVLEWWIILLIVVAALILAFVLFIVFCCWYDGRKLKTKMDKGVSTASIATTSSNNLTPRVGVSTKRSENSSGSSSKRPLKLNKNYQVTDRSAPEAPLLEKNLPDPYSPVKYISTPVPIPSEIDMTNTEHVVPPTMDEALNKHVVTPMEKVPELHLDDYNI</sequence>
<evidence type="ECO:0000256" key="1">
    <source>
        <dbReference type="SAM" id="MobiDB-lite"/>
    </source>
</evidence>
<feature type="signal peptide" evidence="3">
    <location>
        <begin position="1"/>
        <end position="37"/>
    </location>
</feature>
<dbReference type="AlphaFoldDB" id="A0AAV5WLW4"/>
<keyword evidence="3" id="KW-0732">Signal</keyword>
<keyword evidence="5" id="KW-1185">Reference proteome</keyword>
<name>A0AAV5WLW4_9BILA</name>
<evidence type="ECO:0000313" key="5">
    <source>
        <dbReference type="Proteomes" id="UP001432322"/>
    </source>
</evidence>
<evidence type="ECO:0000313" key="4">
    <source>
        <dbReference type="EMBL" id="GMT31956.1"/>
    </source>
</evidence>
<keyword evidence="2" id="KW-0472">Membrane</keyword>
<feature type="chain" id="PRO_5043596403" evidence="3">
    <location>
        <begin position="38"/>
        <end position="562"/>
    </location>
</feature>
<feature type="transmembrane region" description="Helical" evidence="2">
    <location>
        <begin position="407"/>
        <end position="432"/>
    </location>
</feature>
<comment type="caution">
    <text evidence="4">The sequence shown here is derived from an EMBL/GenBank/DDBJ whole genome shotgun (WGS) entry which is preliminary data.</text>
</comment>
<reference evidence="4" key="1">
    <citation type="submission" date="2023-10" db="EMBL/GenBank/DDBJ databases">
        <title>Genome assembly of Pristionchus species.</title>
        <authorList>
            <person name="Yoshida K."/>
            <person name="Sommer R.J."/>
        </authorList>
    </citation>
    <scope>NUCLEOTIDE SEQUENCE</scope>
    <source>
        <strain evidence="4">RS5133</strain>
    </source>
</reference>
<accession>A0AAV5WLW4</accession>
<dbReference type="EMBL" id="BTSY01000006">
    <property type="protein sequence ID" value="GMT31956.1"/>
    <property type="molecule type" value="Genomic_DNA"/>
</dbReference>
<keyword evidence="2" id="KW-0812">Transmembrane</keyword>
<feature type="region of interest" description="Disordered" evidence="1">
    <location>
        <begin position="456"/>
        <end position="486"/>
    </location>
</feature>
<evidence type="ECO:0000256" key="3">
    <source>
        <dbReference type="SAM" id="SignalP"/>
    </source>
</evidence>